<evidence type="ECO:0000256" key="6">
    <source>
        <dbReference type="ARBA" id="ARBA00022723"/>
    </source>
</evidence>
<dbReference type="InterPro" id="IPR005273">
    <property type="entry name" value="Ura-DNA_glyco_family4"/>
</dbReference>
<keyword evidence="8" id="KW-0378">Hydrolase</keyword>
<dbReference type="InterPro" id="IPR036895">
    <property type="entry name" value="Uracil-DNA_glycosylase-like_sf"/>
</dbReference>
<name>A0A1F8FSB4_9BACT</name>
<comment type="caution">
    <text evidence="13">The sequence shown here is derived from an EMBL/GenBank/DDBJ whole genome shotgun (WGS) entry which is preliminary data.</text>
</comment>
<dbReference type="GO" id="GO:0051539">
    <property type="term" value="F:4 iron, 4 sulfur cluster binding"/>
    <property type="evidence" value="ECO:0007669"/>
    <property type="project" value="UniProtKB-KW"/>
</dbReference>
<feature type="domain" description="Uracil-DNA glycosylase-like" evidence="12">
    <location>
        <begin position="36"/>
        <end position="192"/>
    </location>
</feature>
<dbReference type="GO" id="GO:0046872">
    <property type="term" value="F:metal ion binding"/>
    <property type="evidence" value="ECO:0007669"/>
    <property type="project" value="UniProtKB-KW"/>
</dbReference>
<dbReference type="SUPFAM" id="SSF52141">
    <property type="entry name" value="Uracil-DNA glycosylase-like"/>
    <property type="match status" value="1"/>
</dbReference>
<keyword evidence="9" id="KW-0408">Iron</keyword>
<keyword evidence="11" id="KW-0234">DNA repair</keyword>
<dbReference type="Gene3D" id="3.40.470.10">
    <property type="entry name" value="Uracil-DNA glycosylase-like domain"/>
    <property type="match status" value="1"/>
</dbReference>
<evidence type="ECO:0000259" key="12">
    <source>
        <dbReference type="SMART" id="SM00986"/>
    </source>
</evidence>
<protein>
    <recommendedName>
        <fullName evidence="4">Type-4 uracil-DNA glycosylase</fullName>
        <ecNumber evidence="3">3.2.2.27</ecNumber>
    </recommendedName>
</protein>
<dbReference type="NCBIfam" id="TIGR00758">
    <property type="entry name" value="UDG_fam4"/>
    <property type="match status" value="1"/>
</dbReference>
<organism evidence="13 14">
    <name type="scientific">Candidatus Yanofskybacteria bacterium RIFCSPHIGHO2_02_FULL_43_22</name>
    <dbReference type="NCBI Taxonomy" id="1802681"/>
    <lineage>
        <taxon>Bacteria</taxon>
        <taxon>Candidatus Yanofskyibacteriota</taxon>
    </lineage>
</organism>
<dbReference type="SMART" id="SM00986">
    <property type="entry name" value="UDG"/>
    <property type="match status" value="1"/>
</dbReference>
<dbReference type="PANTHER" id="PTHR33693:SF1">
    <property type="entry name" value="TYPE-4 URACIL-DNA GLYCOSYLASE"/>
    <property type="match status" value="1"/>
</dbReference>
<evidence type="ECO:0000256" key="7">
    <source>
        <dbReference type="ARBA" id="ARBA00022763"/>
    </source>
</evidence>
<evidence type="ECO:0000256" key="2">
    <source>
        <dbReference type="ARBA" id="ARBA00006521"/>
    </source>
</evidence>
<keyword evidence="7" id="KW-0227">DNA damage</keyword>
<evidence type="ECO:0000256" key="10">
    <source>
        <dbReference type="ARBA" id="ARBA00023014"/>
    </source>
</evidence>
<dbReference type="InterPro" id="IPR051536">
    <property type="entry name" value="UDG_Type-4/5"/>
</dbReference>
<dbReference type="Pfam" id="PF03167">
    <property type="entry name" value="UDG"/>
    <property type="match status" value="1"/>
</dbReference>
<evidence type="ECO:0000256" key="8">
    <source>
        <dbReference type="ARBA" id="ARBA00022801"/>
    </source>
</evidence>
<gene>
    <name evidence="13" type="ORF">A3J47_03395</name>
</gene>
<dbReference type="CDD" id="cd10030">
    <property type="entry name" value="UDG-F4_TTUDGA_SPO1dp_like"/>
    <property type="match status" value="1"/>
</dbReference>
<sequence>MDNRTEQLKKIKDEVLNLKDSPLYKERINNKVFPVIGEGDHYAKIMFIGEAPGRNEAATGRPFCGASGRVLDELLKSVNIDRKSTYITNIVKDRPPFNRDPLPEEINAYAPFLDKQIEIIKPEVLATLGRFSMDYIMRKFGLDASITAISQMHGKIFDTQAKSDLIKIIPLYHPAVAVYNNRMKQALITDFQVLKQFAAE</sequence>
<dbReference type="EMBL" id="MGJV01000004">
    <property type="protein sequence ID" value="OGN15932.1"/>
    <property type="molecule type" value="Genomic_DNA"/>
</dbReference>
<dbReference type="EC" id="3.2.2.27" evidence="3"/>
<evidence type="ECO:0000256" key="11">
    <source>
        <dbReference type="ARBA" id="ARBA00023204"/>
    </source>
</evidence>
<dbReference type="GO" id="GO:0006281">
    <property type="term" value="P:DNA repair"/>
    <property type="evidence" value="ECO:0007669"/>
    <property type="project" value="UniProtKB-KW"/>
</dbReference>
<proteinExistence type="inferred from homology"/>
<accession>A0A1F8FSB4</accession>
<evidence type="ECO:0000256" key="5">
    <source>
        <dbReference type="ARBA" id="ARBA00022485"/>
    </source>
</evidence>
<evidence type="ECO:0000313" key="13">
    <source>
        <dbReference type="EMBL" id="OGN15932.1"/>
    </source>
</evidence>
<dbReference type="GO" id="GO:0004844">
    <property type="term" value="F:uracil DNA N-glycosylase activity"/>
    <property type="evidence" value="ECO:0007669"/>
    <property type="project" value="UniProtKB-EC"/>
</dbReference>
<evidence type="ECO:0000256" key="4">
    <source>
        <dbReference type="ARBA" id="ARBA00019403"/>
    </source>
</evidence>
<dbReference type="InterPro" id="IPR005122">
    <property type="entry name" value="Uracil-DNA_glycosylase-like"/>
</dbReference>
<comment type="similarity">
    <text evidence="2">Belongs to the uracil-DNA glycosylase (UDG) superfamily. Type 4 (UDGa) family.</text>
</comment>
<keyword evidence="10" id="KW-0411">Iron-sulfur</keyword>
<evidence type="ECO:0000256" key="1">
    <source>
        <dbReference type="ARBA" id="ARBA00001400"/>
    </source>
</evidence>
<dbReference type="SMART" id="SM00987">
    <property type="entry name" value="UreE_C"/>
    <property type="match status" value="1"/>
</dbReference>
<keyword evidence="5" id="KW-0004">4Fe-4S</keyword>
<dbReference type="Proteomes" id="UP000176581">
    <property type="component" value="Unassembled WGS sequence"/>
</dbReference>
<keyword evidence="6" id="KW-0479">Metal-binding</keyword>
<comment type="catalytic activity">
    <reaction evidence="1">
        <text>Hydrolyzes single-stranded DNA or mismatched double-stranded DNA and polynucleotides, releasing free uracil.</text>
        <dbReference type="EC" id="3.2.2.27"/>
    </reaction>
</comment>
<evidence type="ECO:0000313" key="14">
    <source>
        <dbReference type="Proteomes" id="UP000176581"/>
    </source>
</evidence>
<evidence type="ECO:0000256" key="9">
    <source>
        <dbReference type="ARBA" id="ARBA00023004"/>
    </source>
</evidence>
<evidence type="ECO:0000256" key="3">
    <source>
        <dbReference type="ARBA" id="ARBA00012030"/>
    </source>
</evidence>
<dbReference type="PANTHER" id="PTHR33693">
    <property type="entry name" value="TYPE-5 URACIL-DNA GLYCOSYLASE"/>
    <property type="match status" value="1"/>
</dbReference>
<dbReference type="AlphaFoldDB" id="A0A1F8FSB4"/>
<reference evidence="13 14" key="1">
    <citation type="journal article" date="2016" name="Nat. Commun.">
        <title>Thousands of microbial genomes shed light on interconnected biogeochemical processes in an aquifer system.</title>
        <authorList>
            <person name="Anantharaman K."/>
            <person name="Brown C.T."/>
            <person name="Hug L.A."/>
            <person name="Sharon I."/>
            <person name="Castelle C.J."/>
            <person name="Probst A.J."/>
            <person name="Thomas B.C."/>
            <person name="Singh A."/>
            <person name="Wilkins M.J."/>
            <person name="Karaoz U."/>
            <person name="Brodie E.L."/>
            <person name="Williams K.H."/>
            <person name="Hubbard S.S."/>
            <person name="Banfield J.F."/>
        </authorList>
    </citation>
    <scope>NUCLEOTIDE SEQUENCE [LARGE SCALE GENOMIC DNA]</scope>
</reference>